<evidence type="ECO:0000259" key="7">
    <source>
        <dbReference type="PROSITE" id="PS50888"/>
    </source>
</evidence>
<dbReference type="GO" id="GO:0000981">
    <property type="term" value="F:DNA-binding transcription factor activity, RNA polymerase II-specific"/>
    <property type="evidence" value="ECO:0007669"/>
    <property type="project" value="TreeGrafter"/>
</dbReference>
<evidence type="ECO:0000256" key="5">
    <source>
        <dbReference type="ARBA" id="ARBA00023242"/>
    </source>
</evidence>
<feature type="compositionally biased region" description="Basic and acidic residues" evidence="6">
    <location>
        <begin position="1"/>
        <end position="12"/>
    </location>
</feature>
<dbReference type="Pfam" id="PF00010">
    <property type="entry name" value="HLH"/>
    <property type="match status" value="1"/>
</dbReference>
<evidence type="ECO:0000313" key="9">
    <source>
        <dbReference type="Proteomes" id="UP000275078"/>
    </source>
</evidence>
<keyword evidence="5" id="KW-0539">Nucleus</keyword>
<dbReference type="AlphaFoldDB" id="A0A3N4HNZ6"/>
<gene>
    <name evidence="8" type="ORF">BJ508DRAFT_186175</name>
</gene>
<dbReference type="InterPro" id="IPR052207">
    <property type="entry name" value="Max-like/E-box_TFs"/>
</dbReference>
<feature type="non-terminal residue" evidence="8">
    <location>
        <position position="78"/>
    </location>
</feature>
<reference evidence="8 9" key="1">
    <citation type="journal article" date="2018" name="Nat. Ecol. Evol.">
        <title>Pezizomycetes genomes reveal the molecular basis of ectomycorrhizal truffle lifestyle.</title>
        <authorList>
            <person name="Murat C."/>
            <person name="Payen T."/>
            <person name="Noel B."/>
            <person name="Kuo A."/>
            <person name="Morin E."/>
            <person name="Chen J."/>
            <person name="Kohler A."/>
            <person name="Krizsan K."/>
            <person name="Balestrini R."/>
            <person name="Da Silva C."/>
            <person name="Montanini B."/>
            <person name="Hainaut M."/>
            <person name="Levati E."/>
            <person name="Barry K.W."/>
            <person name="Belfiori B."/>
            <person name="Cichocki N."/>
            <person name="Clum A."/>
            <person name="Dockter R.B."/>
            <person name="Fauchery L."/>
            <person name="Guy J."/>
            <person name="Iotti M."/>
            <person name="Le Tacon F."/>
            <person name="Lindquist E.A."/>
            <person name="Lipzen A."/>
            <person name="Malagnac F."/>
            <person name="Mello A."/>
            <person name="Molinier V."/>
            <person name="Miyauchi S."/>
            <person name="Poulain J."/>
            <person name="Riccioni C."/>
            <person name="Rubini A."/>
            <person name="Sitrit Y."/>
            <person name="Splivallo R."/>
            <person name="Traeger S."/>
            <person name="Wang M."/>
            <person name="Zifcakova L."/>
            <person name="Wipf D."/>
            <person name="Zambonelli A."/>
            <person name="Paolocci F."/>
            <person name="Nowrousian M."/>
            <person name="Ottonello S."/>
            <person name="Baldrian P."/>
            <person name="Spatafora J.W."/>
            <person name="Henrissat B."/>
            <person name="Nagy L.G."/>
            <person name="Aury J.M."/>
            <person name="Wincker P."/>
            <person name="Grigoriev I.V."/>
            <person name="Bonfante P."/>
            <person name="Martin F.M."/>
        </authorList>
    </citation>
    <scope>NUCLEOTIDE SEQUENCE [LARGE SCALE GENOMIC DNA]</scope>
    <source>
        <strain evidence="8 9">RN42</strain>
    </source>
</reference>
<comment type="subcellular location">
    <subcellularLocation>
        <location evidence="1">Nucleus</location>
    </subcellularLocation>
</comment>
<organism evidence="8 9">
    <name type="scientific">Ascobolus immersus RN42</name>
    <dbReference type="NCBI Taxonomy" id="1160509"/>
    <lineage>
        <taxon>Eukaryota</taxon>
        <taxon>Fungi</taxon>
        <taxon>Dikarya</taxon>
        <taxon>Ascomycota</taxon>
        <taxon>Pezizomycotina</taxon>
        <taxon>Pezizomycetes</taxon>
        <taxon>Pezizales</taxon>
        <taxon>Ascobolaceae</taxon>
        <taxon>Ascobolus</taxon>
    </lineage>
</organism>
<feature type="domain" description="BHLH" evidence="7">
    <location>
        <begin position="15"/>
        <end position="66"/>
    </location>
</feature>
<dbReference type="SMART" id="SM00353">
    <property type="entry name" value="HLH"/>
    <property type="match status" value="1"/>
</dbReference>
<evidence type="ECO:0000256" key="4">
    <source>
        <dbReference type="ARBA" id="ARBA00023163"/>
    </source>
</evidence>
<evidence type="ECO:0000256" key="2">
    <source>
        <dbReference type="ARBA" id="ARBA00023015"/>
    </source>
</evidence>
<keyword evidence="2" id="KW-0805">Transcription regulation</keyword>
<dbReference type="SUPFAM" id="SSF47459">
    <property type="entry name" value="HLH, helix-loop-helix DNA-binding domain"/>
    <property type="match status" value="1"/>
</dbReference>
<dbReference type="PANTHER" id="PTHR15741:SF27">
    <property type="entry name" value="TRANSCRIPTION FACTOR AP-4"/>
    <property type="match status" value="1"/>
</dbReference>
<name>A0A3N4HNZ6_ASCIM</name>
<dbReference type="GO" id="GO:0046983">
    <property type="term" value="F:protein dimerization activity"/>
    <property type="evidence" value="ECO:0007669"/>
    <property type="project" value="InterPro"/>
</dbReference>
<accession>A0A3N4HNZ6</accession>
<proteinExistence type="predicted"/>
<dbReference type="Gene3D" id="4.10.280.10">
    <property type="entry name" value="Helix-loop-helix DNA-binding domain"/>
    <property type="match status" value="1"/>
</dbReference>
<evidence type="ECO:0000256" key="1">
    <source>
        <dbReference type="ARBA" id="ARBA00004123"/>
    </source>
</evidence>
<protein>
    <recommendedName>
        <fullName evidence="7">BHLH domain-containing protein</fullName>
    </recommendedName>
</protein>
<evidence type="ECO:0000313" key="8">
    <source>
        <dbReference type="EMBL" id="RPA73550.1"/>
    </source>
</evidence>
<dbReference type="PANTHER" id="PTHR15741">
    <property type="entry name" value="BASIC HELIX-LOOP-HELIX ZIP TRANSCRIPTION FACTOR"/>
    <property type="match status" value="1"/>
</dbReference>
<sequence length="78" mass="9367">RNSEEEEKQLSKHEKRRRNHLNSEKRRRENIKGGMDSLVDLVPSCRNIQESKANILRKTKDYIMQLLASNRDLTYRLQ</sequence>
<dbReference type="PROSITE" id="PS50888">
    <property type="entry name" value="BHLH"/>
    <property type="match status" value="1"/>
</dbReference>
<feature type="compositionally biased region" description="Basic and acidic residues" evidence="6">
    <location>
        <begin position="21"/>
        <end position="31"/>
    </location>
</feature>
<evidence type="ECO:0000256" key="3">
    <source>
        <dbReference type="ARBA" id="ARBA00023125"/>
    </source>
</evidence>
<dbReference type="InterPro" id="IPR011598">
    <property type="entry name" value="bHLH_dom"/>
</dbReference>
<feature type="region of interest" description="Disordered" evidence="6">
    <location>
        <begin position="1"/>
        <end position="34"/>
    </location>
</feature>
<evidence type="ECO:0000256" key="6">
    <source>
        <dbReference type="SAM" id="MobiDB-lite"/>
    </source>
</evidence>
<dbReference type="Proteomes" id="UP000275078">
    <property type="component" value="Unassembled WGS sequence"/>
</dbReference>
<keyword evidence="4" id="KW-0804">Transcription</keyword>
<keyword evidence="9" id="KW-1185">Reference proteome</keyword>
<dbReference type="EMBL" id="ML119817">
    <property type="protein sequence ID" value="RPA73550.1"/>
    <property type="molecule type" value="Genomic_DNA"/>
</dbReference>
<dbReference type="STRING" id="1160509.A0A3N4HNZ6"/>
<dbReference type="GO" id="GO:0000978">
    <property type="term" value="F:RNA polymerase II cis-regulatory region sequence-specific DNA binding"/>
    <property type="evidence" value="ECO:0007669"/>
    <property type="project" value="TreeGrafter"/>
</dbReference>
<dbReference type="OrthoDB" id="5778525at2759"/>
<dbReference type="GO" id="GO:0005634">
    <property type="term" value="C:nucleus"/>
    <property type="evidence" value="ECO:0007669"/>
    <property type="project" value="UniProtKB-SubCell"/>
</dbReference>
<feature type="non-terminal residue" evidence="8">
    <location>
        <position position="1"/>
    </location>
</feature>
<dbReference type="InterPro" id="IPR036638">
    <property type="entry name" value="HLH_DNA-bd_sf"/>
</dbReference>
<keyword evidence="3" id="KW-0238">DNA-binding</keyword>